<feature type="region of interest" description="Disordered" evidence="1">
    <location>
        <begin position="1"/>
        <end position="29"/>
    </location>
</feature>
<proteinExistence type="predicted"/>
<name>A0A3B5ARG7_9TELE</name>
<dbReference type="AlphaFoldDB" id="A0A3B5ARG7"/>
<protein>
    <submittedName>
        <fullName evidence="2">Uncharacterized protein</fullName>
    </submittedName>
</protein>
<accession>A0A3B5ARG7</accession>
<reference evidence="2" key="1">
    <citation type="submission" date="2023-09" db="UniProtKB">
        <authorList>
            <consortium name="Ensembl"/>
        </authorList>
    </citation>
    <scope>IDENTIFICATION</scope>
</reference>
<dbReference type="Ensembl" id="ENSSPAT00000016388.1">
    <property type="protein sequence ID" value="ENSSPAP00000016127.1"/>
    <property type="gene ID" value="ENSSPAG00000012164.1"/>
</dbReference>
<feature type="compositionally biased region" description="Polar residues" evidence="1">
    <location>
        <begin position="1"/>
        <end position="10"/>
    </location>
</feature>
<evidence type="ECO:0000313" key="2">
    <source>
        <dbReference type="Ensembl" id="ENSSPAP00000016127.1"/>
    </source>
</evidence>
<dbReference type="GeneTree" id="ENSGT01130000281550"/>
<sequence>KKSPNPNKPSSAVPVNKTGSGVAPPAAPDVMEPIAEQGDEPADGILLVKDEEQLPYQDLGPVVCFRLRQTTRLRNWFLDIIYLLGTQTAFNIDYTDEVSDHSV</sequence>
<organism evidence="2">
    <name type="scientific">Stegastes partitus</name>
    <name type="common">bicolor damselfish</name>
    <dbReference type="NCBI Taxonomy" id="144197"/>
    <lineage>
        <taxon>Eukaryota</taxon>
        <taxon>Metazoa</taxon>
        <taxon>Chordata</taxon>
        <taxon>Craniata</taxon>
        <taxon>Vertebrata</taxon>
        <taxon>Euteleostomi</taxon>
        <taxon>Actinopterygii</taxon>
        <taxon>Neopterygii</taxon>
        <taxon>Teleostei</taxon>
        <taxon>Neoteleostei</taxon>
        <taxon>Acanthomorphata</taxon>
        <taxon>Ovalentaria</taxon>
        <taxon>Pomacentridae</taxon>
        <taxon>Stegastes</taxon>
    </lineage>
</organism>
<evidence type="ECO:0000256" key="1">
    <source>
        <dbReference type="SAM" id="MobiDB-lite"/>
    </source>
</evidence>